<dbReference type="PANTHER" id="PTHR35882:SF2">
    <property type="entry name" value="PELA"/>
    <property type="match status" value="1"/>
</dbReference>
<gene>
    <name evidence="2" type="ORF">BWK73_24340</name>
</gene>
<name>A0A1Y1QLV2_9GAMM</name>
<dbReference type="SUPFAM" id="SSF51445">
    <property type="entry name" value="(Trans)glycosidases"/>
    <property type="match status" value="1"/>
</dbReference>
<evidence type="ECO:0000259" key="1">
    <source>
        <dbReference type="Pfam" id="PF03537"/>
    </source>
</evidence>
<feature type="domain" description="Glycoside-hydrolase family GH114 TIM-barrel" evidence="1">
    <location>
        <begin position="44"/>
        <end position="264"/>
    </location>
</feature>
<evidence type="ECO:0000313" key="2">
    <source>
        <dbReference type="EMBL" id="OQX08832.1"/>
    </source>
</evidence>
<proteinExistence type="predicted"/>
<evidence type="ECO:0000313" key="3">
    <source>
        <dbReference type="Proteomes" id="UP000192491"/>
    </source>
</evidence>
<dbReference type="Pfam" id="PF03537">
    <property type="entry name" value="Glyco_hydro_114"/>
    <property type="match status" value="1"/>
</dbReference>
<dbReference type="InterPro" id="IPR016062">
    <property type="entry name" value="TM1410-rel"/>
</dbReference>
<reference evidence="2 3" key="1">
    <citation type="submission" date="2017-01" db="EMBL/GenBank/DDBJ databases">
        <title>Novel large sulfur bacteria in the metagenomes of groundwater-fed chemosynthetic microbial mats in the Lake Huron basin.</title>
        <authorList>
            <person name="Sharrar A.M."/>
            <person name="Flood B.E."/>
            <person name="Bailey J.V."/>
            <person name="Jones D.S."/>
            <person name="Biddanda B."/>
            <person name="Ruberg S.A."/>
            <person name="Marcus D.N."/>
            <person name="Dick G.J."/>
        </authorList>
    </citation>
    <scope>NUCLEOTIDE SEQUENCE [LARGE SCALE GENOMIC DNA]</scope>
    <source>
        <strain evidence="2">A8</strain>
    </source>
</reference>
<dbReference type="InterPro" id="IPR013785">
    <property type="entry name" value="Aldolase_TIM"/>
</dbReference>
<feature type="non-terminal residue" evidence="2">
    <location>
        <position position="1"/>
    </location>
</feature>
<dbReference type="EMBL" id="MTEJ01000163">
    <property type="protein sequence ID" value="OQX08832.1"/>
    <property type="molecule type" value="Genomic_DNA"/>
</dbReference>
<sequence length="376" mass="42257">WILLLGCLMNPVQADDTIKQHSTALFYAPNLPVELLSQYQRVIVEADNVKPEELTALHQGGASVLAYLSIGEIAPSRKWYKSVKPAWILGKNRVWDSEIMDLTNPEWRHFIIEELVAPLAKQGYDGLFLDTLDSFQLIATTDEARNQQAEALTQTLNEIRTQYPQLKLVANRGFEVMPHIAPLLDAVLAESLYAAWDNAHQRFHPSKAADTEWLLQKLQALQKEFKLEIIVLDYLPPEERDAAEKLAKRIEKHGFVPWISVASLDIVGVGMKPTAPKTFLLAYDSVQESQIPPLPYAAVEAALSKHGYKLHRHDIQTGLPIQALTGRYAGILSFLPFETQSKAYQNWLLQQHRAGMLFQALLPPASLPDSASGKRK</sequence>
<dbReference type="AlphaFoldDB" id="A0A1Y1QLV2"/>
<dbReference type="InterPro" id="IPR017853">
    <property type="entry name" value="GH"/>
</dbReference>
<dbReference type="PANTHER" id="PTHR35882">
    <property type="entry name" value="PELA"/>
    <property type="match status" value="1"/>
</dbReference>
<accession>A0A1Y1QLV2</accession>
<dbReference type="InterPro" id="IPR004352">
    <property type="entry name" value="GH114_TIM-barrel"/>
</dbReference>
<protein>
    <recommendedName>
        <fullName evidence="1">Glycoside-hydrolase family GH114 TIM-barrel domain-containing protein</fullName>
    </recommendedName>
</protein>
<dbReference type="Proteomes" id="UP000192491">
    <property type="component" value="Unassembled WGS sequence"/>
</dbReference>
<comment type="caution">
    <text evidence="2">The sequence shown here is derived from an EMBL/GenBank/DDBJ whole genome shotgun (WGS) entry which is preliminary data.</text>
</comment>
<dbReference type="PRINTS" id="PR01545">
    <property type="entry name" value="THEMAYE10DUF"/>
</dbReference>
<organism evidence="2 3">
    <name type="scientific">Thiothrix lacustris</name>
    <dbReference type="NCBI Taxonomy" id="525917"/>
    <lineage>
        <taxon>Bacteria</taxon>
        <taxon>Pseudomonadati</taxon>
        <taxon>Pseudomonadota</taxon>
        <taxon>Gammaproteobacteria</taxon>
        <taxon>Thiotrichales</taxon>
        <taxon>Thiotrichaceae</taxon>
        <taxon>Thiothrix</taxon>
    </lineage>
</organism>
<dbReference type="Gene3D" id="3.20.20.70">
    <property type="entry name" value="Aldolase class I"/>
    <property type="match status" value="1"/>
</dbReference>